<keyword evidence="1" id="KW-0472">Membrane</keyword>
<dbReference type="EMBL" id="CP016033">
    <property type="protein sequence ID" value="ANK13523.1"/>
    <property type="molecule type" value="Genomic_DNA"/>
</dbReference>
<proteinExistence type="predicted"/>
<evidence type="ECO:0000259" key="2">
    <source>
        <dbReference type="Pfam" id="PF06724"/>
    </source>
</evidence>
<feature type="transmembrane region" description="Helical" evidence="1">
    <location>
        <begin position="57"/>
        <end position="74"/>
    </location>
</feature>
<sequence>MTGQAGKIETLVRVGYFSRAILYITLGLIALGALGQISQGTAGIFETVDSIPGGNALLWVLVIGLTAYALFRFASPAFDIEHKGSDAKGWAQRIGHAGSGVGHLALAWTAYQFATRDAGRGGNGAAEAAQGVLSFGLGGTVIGILGIGFFAAAFAQAEKAVTAKFMDKISPAAPSQTKLIGRIGYATRAVIFTIIGWSLIETGFFKEGSGNVKTLGEAVASLAGTGWLLTVVAIGLLTFGLFSLVLARYRTIPDIEAHARKAASR</sequence>
<feature type="transmembrane region" description="Helical" evidence="1">
    <location>
        <begin position="185"/>
        <end position="205"/>
    </location>
</feature>
<dbReference type="KEGG" id="pns:A9D12_11925"/>
<evidence type="ECO:0000256" key="1">
    <source>
        <dbReference type="SAM" id="Phobius"/>
    </source>
</evidence>
<feature type="transmembrane region" description="Helical" evidence="1">
    <location>
        <begin position="131"/>
        <end position="155"/>
    </location>
</feature>
<feature type="transmembrane region" description="Helical" evidence="1">
    <location>
        <begin position="20"/>
        <end position="37"/>
    </location>
</feature>
<dbReference type="AlphaFoldDB" id="A0A192D4V5"/>
<name>A0A192D4V5_9SPHN</name>
<reference evidence="3 4" key="1">
    <citation type="submission" date="2016-05" db="EMBL/GenBank/DDBJ databases">
        <title>Compelete Genome Sequence of Bacteriochlorophyll-Synthesizing Bacterium Porphyrobacter neustonensis DSM 9434.</title>
        <authorList>
            <person name="Shi X.-L."/>
            <person name="Wu Y.-H."/>
            <person name="Cheng H."/>
            <person name="Xu L."/>
            <person name="Zhang X.-Q."/>
            <person name="Wang C.-S."/>
            <person name="Xu X.-W."/>
        </authorList>
    </citation>
    <scope>NUCLEOTIDE SEQUENCE [LARGE SCALE GENOMIC DNA]</scope>
    <source>
        <strain evidence="3 4">DSM 9434</strain>
    </source>
</reference>
<protein>
    <recommendedName>
        <fullName evidence="2">DUF1206 domain-containing protein</fullName>
    </recommendedName>
</protein>
<gene>
    <name evidence="3" type="ORF">A9D12_11925</name>
</gene>
<organism evidence="3 4">
    <name type="scientific">Erythrobacter neustonensis</name>
    <dbReference type="NCBI Taxonomy" id="1112"/>
    <lineage>
        <taxon>Bacteria</taxon>
        <taxon>Pseudomonadati</taxon>
        <taxon>Pseudomonadota</taxon>
        <taxon>Alphaproteobacteria</taxon>
        <taxon>Sphingomonadales</taxon>
        <taxon>Erythrobacteraceae</taxon>
        <taxon>Erythrobacter/Porphyrobacter group</taxon>
        <taxon>Erythrobacter</taxon>
    </lineage>
</organism>
<dbReference type="InterPro" id="IPR009597">
    <property type="entry name" value="DUF1206"/>
</dbReference>
<feature type="domain" description="DUF1206" evidence="2">
    <location>
        <begin position="14"/>
        <end position="74"/>
    </location>
</feature>
<feature type="transmembrane region" description="Helical" evidence="1">
    <location>
        <begin position="225"/>
        <end position="247"/>
    </location>
</feature>
<dbReference type="Proteomes" id="UP000078263">
    <property type="component" value="Chromosome"/>
</dbReference>
<keyword evidence="1" id="KW-1133">Transmembrane helix</keyword>
<dbReference type="OrthoDB" id="5702018at2"/>
<dbReference type="Pfam" id="PF06724">
    <property type="entry name" value="DUF1206"/>
    <property type="match status" value="3"/>
</dbReference>
<accession>A0A192D4V5</accession>
<keyword evidence="4" id="KW-1185">Reference proteome</keyword>
<evidence type="ECO:0000313" key="3">
    <source>
        <dbReference type="EMBL" id="ANK13523.1"/>
    </source>
</evidence>
<evidence type="ECO:0000313" key="4">
    <source>
        <dbReference type="Proteomes" id="UP000078263"/>
    </source>
</evidence>
<keyword evidence="1" id="KW-0812">Transmembrane</keyword>
<feature type="domain" description="DUF1206" evidence="2">
    <location>
        <begin position="94"/>
        <end position="162"/>
    </location>
</feature>
<feature type="domain" description="DUF1206" evidence="2">
    <location>
        <begin position="183"/>
        <end position="250"/>
    </location>
</feature>
<dbReference type="RefSeq" id="WP_068352121.1">
    <property type="nucleotide sequence ID" value="NZ_CP016033.1"/>
</dbReference>
<dbReference type="STRING" id="1112.A9D12_11925"/>
<feature type="transmembrane region" description="Helical" evidence="1">
    <location>
        <begin position="94"/>
        <end position="111"/>
    </location>
</feature>